<proteinExistence type="predicted"/>
<feature type="domain" description="Helix-turn-helix" evidence="1">
    <location>
        <begin position="1"/>
        <end position="44"/>
    </location>
</feature>
<dbReference type="InterPro" id="IPR041657">
    <property type="entry name" value="HTH_17"/>
</dbReference>
<dbReference type="EMBL" id="MT143073">
    <property type="protein sequence ID" value="QJA92516.1"/>
    <property type="molecule type" value="Genomic_DNA"/>
</dbReference>
<dbReference type="NCBIfam" id="TIGR01764">
    <property type="entry name" value="excise"/>
    <property type="match status" value="1"/>
</dbReference>
<dbReference type="AlphaFoldDB" id="A0A6M3LBY9"/>
<evidence type="ECO:0000313" key="2">
    <source>
        <dbReference type="EMBL" id="QJA92516.1"/>
    </source>
</evidence>
<dbReference type="Pfam" id="PF12728">
    <property type="entry name" value="HTH_17"/>
    <property type="match status" value="1"/>
</dbReference>
<name>A0A6M3LBY9_9ZZZZ</name>
<dbReference type="InterPro" id="IPR010093">
    <property type="entry name" value="SinI_DNA-bd"/>
</dbReference>
<accession>A0A6M3LBY9</accession>
<dbReference type="InterPro" id="IPR009061">
    <property type="entry name" value="DNA-bd_dom_put_sf"/>
</dbReference>
<dbReference type="GO" id="GO:0003677">
    <property type="term" value="F:DNA binding"/>
    <property type="evidence" value="ECO:0007669"/>
    <property type="project" value="InterPro"/>
</dbReference>
<reference evidence="2" key="1">
    <citation type="submission" date="2020-03" db="EMBL/GenBank/DDBJ databases">
        <title>The deep terrestrial virosphere.</title>
        <authorList>
            <person name="Holmfeldt K."/>
            <person name="Nilsson E."/>
            <person name="Simone D."/>
            <person name="Lopez-Fernandez M."/>
            <person name="Wu X."/>
            <person name="de Brujin I."/>
            <person name="Lundin D."/>
            <person name="Andersson A."/>
            <person name="Bertilsson S."/>
            <person name="Dopson M."/>
        </authorList>
    </citation>
    <scope>NUCLEOTIDE SEQUENCE</scope>
    <source>
        <strain evidence="2">MM415B04613</strain>
    </source>
</reference>
<protein>
    <submittedName>
        <fullName evidence="2">Putative DNA binding, helix-turn-helix domain containing protein</fullName>
    </submittedName>
</protein>
<organism evidence="2">
    <name type="scientific">viral metagenome</name>
    <dbReference type="NCBI Taxonomy" id="1070528"/>
    <lineage>
        <taxon>unclassified sequences</taxon>
        <taxon>metagenomes</taxon>
        <taxon>organismal metagenomes</taxon>
    </lineage>
</organism>
<evidence type="ECO:0000259" key="1">
    <source>
        <dbReference type="Pfam" id="PF12728"/>
    </source>
</evidence>
<sequence>MLSTAKAAKALGVSVRRVQAMCESGRLPADKVGRDWVIKSSDLKLISVRKPGRPPKKG</sequence>
<dbReference type="SUPFAM" id="SSF46955">
    <property type="entry name" value="Putative DNA-binding domain"/>
    <property type="match status" value="1"/>
</dbReference>
<gene>
    <name evidence="2" type="ORF">MM415B04613_0009</name>
</gene>